<reference evidence="1 2" key="1">
    <citation type="submission" date="2022-10" db="EMBL/GenBank/DDBJ databases">
        <title>Luteolibacter arcticus strain CCTCC AB 2014275, whole genome shotgun sequencing project.</title>
        <authorList>
            <person name="Zhao G."/>
            <person name="Shen L."/>
        </authorList>
    </citation>
    <scope>NUCLEOTIDE SEQUENCE [LARGE SCALE GENOMIC DNA]</scope>
    <source>
        <strain evidence="1 2">CCTCC AB 2014275</strain>
    </source>
</reference>
<evidence type="ECO:0000313" key="2">
    <source>
        <dbReference type="Proteomes" id="UP001320876"/>
    </source>
</evidence>
<accession>A0ABT3GE18</accession>
<keyword evidence="2" id="KW-1185">Reference proteome</keyword>
<name>A0ABT3GE18_9BACT</name>
<evidence type="ECO:0000313" key="1">
    <source>
        <dbReference type="EMBL" id="MCW1921869.1"/>
    </source>
</evidence>
<proteinExistence type="predicted"/>
<gene>
    <name evidence="1" type="ORF">OKA05_04855</name>
</gene>
<comment type="caution">
    <text evidence="1">The sequence shown here is derived from an EMBL/GenBank/DDBJ whole genome shotgun (WGS) entry which is preliminary data.</text>
</comment>
<protein>
    <submittedName>
        <fullName evidence="1">Uncharacterized protein</fullName>
    </submittedName>
</protein>
<organism evidence="1 2">
    <name type="scientific">Luteolibacter arcticus</name>
    <dbReference type="NCBI Taxonomy" id="1581411"/>
    <lineage>
        <taxon>Bacteria</taxon>
        <taxon>Pseudomonadati</taxon>
        <taxon>Verrucomicrobiota</taxon>
        <taxon>Verrucomicrobiia</taxon>
        <taxon>Verrucomicrobiales</taxon>
        <taxon>Verrucomicrobiaceae</taxon>
        <taxon>Luteolibacter</taxon>
    </lineage>
</organism>
<dbReference type="Proteomes" id="UP001320876">
    <property type="component" value="Unassembled WGS sequence"/>
</dbReference>
<dbReference type="EMBL" id="JAPDDT010000002">
    <property type="protein sequence ID" value="MCW1921869.1"/>
    <property type="molecule type" value="Genomic_DNA"/>
</dbReference>
<sequence>MKIEVEKTPEAGIIYRTEHFEIVSDAELAPPAAKEVAGTFEAIHRLLAASPWGILANPAGGRFRIELHADPDAYLKAGGPSDRPGIYIASRKVFIAPLESFGLEKSPKGWQRREDIDTSALTRALTPMMMNDALAGLPMWLIEGAAGYMELMPVKGGTFSPAGHLKNVQQRAGEIEAYPLARVFTMDRPTWDSGDKDAPAAKDPSNSTVFGNRSLLPRINHTGMLITWYFIHAEGDGDAVLLRKFIAACRENARVVEDHRKALAAYDKAFAEFIRHPEVEKSPDGSYSYPKTLAPPKSPAFPFDCAPEQVAFKDIGILLNGRSPEALATAMRDALVAKKIPLPSK</sequence>
<dbReference type="RefSeq" id="WP_264485979.1">
    <property type="nucleotide sequence ID" value="NZ_JAPDDT010000002.1"/>
</dbReference>